<protein>
    <submittedName>
        <fullName evidence="2">41283_t:CDS:1</fullName>
    </submittedName>
</protein>
<proteinExistence type="predicted"/>
<name>A0ABM8VYV7_GIGMA</name>
<sequence>MSLEDIYAKANESCDREPEDLRTLDEESTNGGSGSMLNTNFEPILITKTPSANYNYLIENLTISKSNRWYSRPHTNQDNSGTPQEYVDLNTNCWFSEPEKRPKLDNILNNLDKLSTEALNL</sequence>
<feature type="region of interest" description="Disordered" evidence="1">
    <location>
        <begin position="1"/>
        <end position="39"/>
    </location>
</feature>
<keyword evidence="3" id="KW-1185">Reference proteome</keyword>
<comment type="caution">
    <text evidence="2">The sequence shown here is derived from an EMBL/GenBank/DDBJ whole genome shotgun (WGS) entry which is preliminary data.</text>
</comment>
<evidence type="ECO:0000256" key="1">
    <source>
        <dbReference type="SAM" id="MobiDB-lite"/>
    </source>
</evidence>
<accession>A0ABM8VYV7</accession>
<evidence type="ECO:0000313" key="3">
    <source>
        <dbReference type="Proteomes" id="UP000789901"/>
    </source>
</evidence>
<reference evidence="2 3" key="1">
    <citation type="submission" date="2021-06" db="EMBL/GenBank/DDBJ databases">
        <authorList>
            <person name="Kallberg Y."/>
            <person name="Tangrot J."/>
            <person name="Rosling A."/>
        </authorList>
    </citation>
    <scope>NUCLEOTIDE SEQUENCE [LARGE SCALE GENOMIC DNA]</scope>
    <source>
        <strain evidence="2 3">120-4 pot B 10/14</strain>
    </source>
</reference>
<dbReference type="EMBL" id="CAJVQB010000318">
    <property type="protein sequence ID" value="CAG8481678.1"/>
    <property type="molecule type" value="Genomic_DNA"/>
</dbReference>
<dbReference type="Gene3D" id="1.10.510.10">
    <property type="entry name" value="Transferase(Phosphotransferase) domain 1"/>
    <property type="match status" value="1"/>
</dbReference>
<evidence type="ECO:0000313" key="2">
    <source>
        <dbReference type="EMBL" id="CAG8481678.1"/>
    </source>
</evidence>
<feature type="compositionally biased region" description="Basic and acidic residues" evidence="1">
    <location>
        <begin position="12"/>
        <end position="25"/>
    </location>
</feature>
<organism evidence="2 3">
    <name type="scientific">Gigaspora margarita</name>
    <dbReference type="NCBI Taxonomy" id="4874"/>
    <lineage>
        <taxon>Eukaryota</taxon>
        <taxon>Fungi</taxon>
        <taxon>Fungi incertae sedis</taxon>
        <taxon>Mucoromycota</taxon>
        <taxon>Glomeromycotina</taxon>
        <taxon>Glomeromycetes</taxon>
        <taxon>Diversisporales</taxon>
        <taxon>Gigasporaceae</taxon>
        <taxon>Gigaspora</taxon>
    </lineage>
</organism>
<gene>
    <name evidence="2" type="ORF">GMARGA_LOCUS1270</name>
</gene>
<dbReference type="Proteomes" id="UP000789901">
    <property type="component" value="Unassembled WGS sequence"/>
</dbReference>